<sequence>MLALNFFATFLAAASLVAGAITAPICVDLNVKVLIIDLGSTCICATANGLTPQSILNLQAGASKNSGLLGLIGQTVNSLVTLAQPIALGLLGSKTTSCKYPANSVPNDCSGTCGFTCATGYQRCSGQCVANGQTCISPGARRRNLNARSRNPCPGSMTACPVSTLSGASGFECIDTKANIESCGGCTSPFPGAQTGLDCTSIPHAGSVECQESKCVVLDCERGYALNHNATACVPKQSISLGRLITEGAPLVFSK</sequence>
<evidence type="ECO:0000259" key="2">
    <source>
        <dbReference type="Pfam" id="PF21671"/>
    </source>
</evidence>
<feature type="chain" id="PRO_5002522199" description="Protein CPL1-like domain-containing protein" evidence="1">
    <location>
        <begin position="23"/>
        <end position="255"/>
    </location>
</feature>
<accession>A0A0F7SS57</accession>
<dbReference type="Pfam" id="PF21671">
    <property type="entry name" value="CPL1-like"/>
    <property type="match status" value="1"/>
</dbReference>
<dbReference type="PANTHER" id="PTHR35192">
    <property type="entry name" value="PROTEIN, PUTATIVE-RELATED"/>
    <property type="match status" value="1"/>
</dbReference>
<proteinExistence type="predicted"/>
<name>A0A0F7SS57_PHARH</name>
<keyword evidence="1" id="KW-0732">Signal</keyword>
<reference evidence="3" key="1">
    <citation type="submission" date="2014-08" db="EMBL/GenBank/DDBJ databases">
        <authorList>
            <person name="Sharma Rahul"/>
            <person name="Thines Marco"/>
        </authorList>
    </citation>
    <scope>NUCLEOTIDE SEQUENCE</scope>
</reference>
<feature type="signal peptide" evidence="1">
    <location>
        <begin position="1"/>
        <end position="22"/>
    </location>
</feature>
<dbReference type="InterPro" id="IPR048661">
    <property type="entry name" value="CPL1-like"/>
</dbReference>
<organism evidence="3">
    <name type="scientific">Phaffia rhodozyma</name>
    <name type="common">Yeast</name>
    <name type="synonym">Xanthophyllomyces dendrorhous</name>
    <dbReference type="NCBI Taxonomy" id="264483"/>
    <lineage>
        <taxon>Eukaryota</taxon>
        <taxon>Fungi</taxon>
        <taxon>Dikarya</taxon>
        <taxon>Basidiomycota</taxon>
        <taxon>Agaricomycotina</taxon>
        <taxon>Tremellomycetes</taxon>
        <taxon>Cystofilobasidiales</taxon>
        <taxon>Mrakiaceae</taxon>
        <taxon>Phaffia</taxon>
    </lineage>
</organism>
<dbReference type="InterPro" id="IPR038955">
    <property type="entry name" value="PriA/CPL1_fungi"/>
</dbReference>
<evidence type="ECO:0000313" key="3">
    <source>
        <dbReference type="EMBL" id="CED85062.1"/>
    </source>
</evidence>
<dbReference type="PANTHER" id="PTHR35192:SF2">
    <property type="entry name" value="APPLE DOMAIN-CONTAINING PROTEIN"/>
    <property type="match status" value="1"/>
</dbReference>
<feature type="domain" description="Protein CPL1-like" evidence="2">
    <location>
        <begin position="171"/>
        <end position="234"/>
    </location>
</feature>
<protein>
    <recommendedName>
        <fullName evidence="2">Protein CPL1-like domain-containing protein</fullName>
    </recommendedName>
</protein>
<dbReference type="AlphaFoldDB" id="A0A0F7SS57"/>
<dbReference type="EMBL" id="LN483332">
    <property type="protein sequence ID" value="CED85062.1"/>
    <property type="molecule type" value="Genomic_DNA"/>
</dbReference>
<evidence type="ECO:0000256" key="1">
    <source>
        <dbReference type="SAM" id="SignalP"/>
    </source>
</evidence>